<name>D8RF70_SELML</name>
<gene>
    <name evidence="2" type="ORF">SELMODRAFT_440890</name>
</gene>
<feature type="transmembrane region" description="Helical" evidence="1">
    <location>
        <begin position="406"/>
        <end position="425"/>
    </location>
</feature>
<feature type="transmembrane region" description="Helical" evidence="1">
    <location>
        <begin position="300"/>
        <end position="322"/>
    </location>
</feature>
<accession>D8RF70</accession>
<reference evidence="2 3" key="1">
    <citation type="journal article" date="2011" name="Science">
        <title>The Selaginella genome identifies genetic changes associated with the evolution of vascular plants.</title>
        <authorList>
            <person name="Banks J.A."/>
            <person name="Nishiyama T."/>
            <person name="Hasebe M."/>
            <person name="Bowman J.L."/>
            <person name="Gribskov M."/>
            <person name="dePamphilis C."/>
            <person name="Albert V.A."/>
            <person name="Aono N."/>
            <person name="Aoyama T."/>
            <person name="Ambrose B.A."/>
            <person name="Ashton N.W."/>
            <person name="Axtell M.J."/>
            <person name="Barker E."/>
            <person name="Barker M.S."/>
            <person name="Bennetzen J.L."/>
            <person name="Bonawitz N.D."/>
            <person name="Chapple C."/>
            <person name="Cheng C."/>
            <person name="Correa L.G."/>
            <person name="Dacre M."/>
            <person name="DeBarry J."/>
            <person name="Dreyer I."/>
            <person name="Elias M."/>
            <person name="Engstrom E.M."/>
            <person name="Estelle M."/>
            <person name="Feng L."/>
            <person name="Finet C."/>
            <person name="Floyd S.K."/>
            <person name="Frommer W.B."/>
            <person name="Fujita T."/>
            <person name="Gramzow L."/>
            <person name="Gutensohn M."/>
            <person name="Harholt J."/>
            <person name="Hattori M."/>
            <person name="Heyl A."/>
            <person name="Hirai T."/>
            <person name="Hiwatashi Y."/>
            <person name="Ishikawa M."/>
            <person name="Iwata M."/>
            <person name="Karol K.G."/>
            <person name="Koehler B."/>
            <person name="Kolukisaoglu U."/>
            <person name="Kubo M."/>
            <person name="Kurata T."/>
            <person name="Lalonde S."/>
            <person name="Li K."/>
            <person name="Li Y."/>
            <person name="Litt A."/>
            <person name="Lyons E."/>
            <person name="Manning G."/>
            <person name="Maruyama T."/>
            <person name="Michael T.P."/>
            <person name="Mikami K."/>
            <person name="Miyazaki S."/>
            <person name="Morinaga S."/>
            <person name="Murata T."/>
            <person name="Mueller-Roeber B."/>
            <person name="Nelson D.R."/>
            <person name="Obara M."/>
            <person name="Oguri Y."/>
            <person name="Olmstead R.G."/>
            <person name="Onodera N."/>
            <person name="Petersen B.L."/>
            <person name="Pils B."/>
            <person name="Prigge M."/>
            <person name="Rensing S.A."/>
            <person name="Riano-Pachon D.M."/>
            <person name="Roberts A.W."/>
            <person name="Sato Y."/>
            <person name="Scheller H.V."/>
            <person name="Schulz B."/>
            <person name="Schulz C."/>
            <person name="Shakirov E.V."/>
            <person name="Shibagaki N."/>
            <person name="Shinohara N."/>
            <person name="Shippen D.E."/>
            <person name="Soerensen I."/>
            <person name="Sotooka R."/>
            <person name="Sugimoto N."/>
            <person name="Sugita M."/>
            <person name="Sumikawa N."/>
            <person name="Tanurdzic M."/>
            <person name="Theissen G."/>
            <person name="Ulvskov P."/>
            <person name="Wakazuki S."/>
            <person name="Weng J.K."/>
            <person name="Willats W.W."/>
            <person name="Wipf D."/>
            <person name="Wolf P.G."/>
            <person name="Yang L."/>
            <person name="Zimmer A.D."/>
            <person name="Zhu Q."/>
            <person name="Mitros T."/>
            <person name="Hellsten U."/>
            <person name="Loque D."/>
            <person name="Otillar R."/>
            <person name="Salamov A."/>
            <person name="Schmutz J."/>
            <person name="Shapiro H."/>
            <person name="Lindquist E."/>
            <person name="Lucas S."/>
            <person name="Rokhsar D."/>
            <person name="Grigoriev I.V."/>
        </authorList>
    </citation>
    <scope>NUCLEOTIDE SEQUENCE [LARGE SCALE GENOMIC DNA]</scope>
</reference>
<keyword evidence="3" id="KW-1185">Reference proteome</keyword>
<evidence type="ECO:0000256" key="1">
    <source>
        <dbReference type="SAM" id="Phobius"/>
    </source>
</evidence>
<evidence type="ECO:0000313" key="3">
    <source>
        <dbReference type="Proteomes" id="UP000001514"/>
    </source>
</evidence>
<keyword evidence="1" id="KW-0812">Transmembrane</keyword>
<dbReference type="Gramene" id="EFJ28819">
    <property type="protein sequence ID" value="EFJ28819"/>
    <property type="gene ID" value="SELMODRAFT_440890"/>
</dbReference>
<protein>
    <submittedName>
        <fullName evidence="2">Uncharacterized protein</fullName>
    </submittedName>
</protein>
<dbReference type="HOGENOM" id="CLU_300428_0_0_1"/>
<proteinExistence type="predicted"/>
<dbReference type="EMBL" id="GL377578">
    <property type="protein sequence ID" value="EFJ28819.1"/>
    <property type="molecule type" value="Genomic_DNA"/>
</dbReference>
<dbReference type="AlphaFoldDB" id="D8RF70"/>
<dbReference type="KEGG" id="smo:SELMODRAFT_440890"/>
<dbReference type="InParanoid" id="D8RF70"/>
<keyword evidence="1" id="KW-0472">Membrane</keyword>
<sequence>MVDLQARASISVHKGDLAALSCFSAILSMNGDASHKCNWWQFLQYLQSSSDQAFLGYMVSNFTGQSNLTAEIREKGGLLSTRNASLMEFHSVSKINKLGSMEITMWALGFLCLDEAPSCVKFTPVVLQAIPGSSPSKLGFFSLWEEQDGGILANSVASKVLTLDNWSMSKESLSGMNLRSLDAKLDLCKGLELHPAHDRSNQELLGGLDLQSFDVKTAPEAAGFRLNERVTSITRPNRRLCLLGIDDNTTGSSLDSSLSFDLRITTTLVEILGSFMSQVKNSYIQAQSSALDLEHPGTDFWVTAVALPGAFIAVVAAAQPFINFQLTFFRNLVRSQGWKTALLCVSNSVLALGSYSAIITVTPAEIQRQEKLRTWGLLADQVPITNRGLQVLVVVKGESSYRSDSLLLVWCSTAVLVPVIAWMTFRRCKQVFYVRRMLKLLAEMEPERYDADESNDERLDDLRAIEMGSVEQQQLEKRLAKMNAMQGTSMVTSVKSLARQRQSLTHEVEATLIKRGRAFKPVPGDLADVGAFATWLQENLPLVHAIFGPCGWMEIVHLQRRNDPLPREFAFHLREARPTCPKCLRRGYRIWCPSRCDFTLPFRGRDGLVQKLAEMIDENFTTFASSGISGEQALLITLEGLAGVGKTRFLLETKERVGEALKGRASALQELHRVGATAAVYITFSGSAVGHSSPHLLHPAFVAVCKERGDYRSGRVFLRVSVVSQILFGKPWSDLPSALQNEILAGDDCVSVQKVSAHVRKGLAVPENQMVALYLLVDELQQLGREVSGAGCDGEAFLNGMLSWLVTVMTSLAGNSIAKDCNIAFITLLAGTVLHVGGKYGLTDWLKVNVTLPPLDLKSAVEVLSMSIKDNRFHEFRTQLEILLEDCGCVPRLIWYIYTAWLQAQGLELPARDFIAHLRTSVTLQLKPYVDRVMQGNLDNVKRMIRLCLTGVVMPRPPVGQMTREEEACFRGYVYSEEVEGGGVVYKSPMLLVHALGLRLGIPERVVALRPQPAVGDVLKDGFFDMLHATLWVLEGRTVSLGQIFPGALGSQRLVDTRVVVAAPGDGVVEEKYQFYNPQLERFYTPGDTQMIGADSRPYVHPTEAQPTGAGFVFKCKKGTACTDGRVFLIGVDGKVYEFWFQLKGQEGRVSQDEAAKWARAANSPSKYVEGRKKVYVLCSRQGFSFQDPVCEEGRVLLVDLVNIMQGFLRRCQLG</sequence>
<evidence type="ECO:0000313" key="2">
    <source>
        <dbReference type="EMBL" id="EFJ28819.1"/>
    </source>
</evidence>
<dbReference type="Proteomes" id="UP000001514">
    <property type="component" value="Unassembled WGS sequence"/>
</dbReference>
<organism evidence="3">
    <name type="scientific">Selaginella moellendorffii</name>
    <name type="common">Spikemoss</name>
    <dbReference type="NCBI Taxonomy" id="88036"/>
    <lineage>
        <taxon>Eukaryota</taxon>
        <taxon>Viridiplantae</taxon>
        <taxon>Streptophyta</taxon>
        <taxon>Embryophyta</taxon>
        <taxon>Tracheophyta</taxon>
        <taxon>Lycopodiopsida</taxon>
        <taxon>Selaginellales</taxon>
        <taxon>Selaginellaceae</taxon>
        <taxon>Selaginella</taxon>
    </lineage>
</organism>
<keyword evidence="1" id="KW-1133">Transmembrane helix</keyword>